<comment type="similarity">
    <text evidence="5">Belongs to the class-II pyridoxal-phosphate-dependent aminotransferase family.</text>
</comment>
<dbReference type="SUPFAM" id="SSF53383">
    <property type="entry name" value="PLP-dependent transferases"/>
    <property type="match status" value="1"/>
</dbReference>
<sequence length="346" mass="37723">MIPLRASYRDISLYSPPKRPCRVDLSDNTNLFGVPPAAARKLGEFHSELLARYPRSYAPDLRRVLASRLGVSSEWVTTGCGSDDVLDSALRAFLEPGEVLAFQDPTFVMMPLFAKVNGLRPAAVPLRADFDVDPEALLATGAKVIYLCSPNNPTGTALSREAVVRVVEKAPGIVILDEAYVDFARGPGFMDLALTRPNVLVTRTFSKAFGLASMRVGWGVGHPRLMAEVEKARGPYKLSQLAESMAVATLKEDEPWVRVWAEEAVANRERLREALSAMGLKPLPSEGNFVLVPVPGASEVAERMRERDVNVRAFQGLTGVGDALRIGSAPWPLLETALTALRESLR</sequence>
<evidence type="ECO:0000259" key="6">
    <source>
        <dbReference type="Pfam" id="PF00155"/>
    </source>
</evidence>
<comment type="cofactor">
    <cofactor evidence="1 5">
        <name>pyridoxal 5'-phosphate</name>
        <dbReference type="ChEBI" id="CHEBI:597326"/>
    </cofactor>
</comment>
<feature type="domain" description="Aminotransferase class I/classII large" evidence="6">
    <location>
        <begin position="23"/>
        <end position="326"/>
    </location>
</feature>
<dbReference type="InterPro" id="IPR004839">
    <property type="entry name" value="Aminotransferase_I/II_large"/>
</dbReference>
<evidence type="ECO:0000313" key="7">
    <source>
        <dbReference type="EMBL" id="QSQ15983.1"/>
    </source>
</evidence>
<dbReference type="RefSeq" id="WP_206717666.1">
    <property type="nucleotide sequence ID" value="NZ_CP071091.1"/>
</dbReference>
<gene>
    <name evidence="7" type="ORF">JY572_08015</name>
</gene>
<dbReference type="InterPro" id="IPR001917">
    <property type="entry name" value="Aminotrans_II_pyridoxalP_BS"/>
</dbReference>
<dbReference type="InterPro" id="IPR015424">
    <property type="entry name" value="PyrdxlP-dep_Trfase"/>
</dbReference>
<proteinExistence type="inferred from homology"/>
<dbReference type="PROSITE" id="PS00599">
    <property type="entry name" value="AA_TRANSFER_CLASS_2"/>
    <property type="match status" value="1"/>
</dbReference>
<protein>
    <submittedName>
        <fullName evidence="7">Aminotransferase class I/II-fold pyridoxal phosphate-dependent enzyme</fullName>
    </submittedName>
</protein>
<accession>A0ABX7NI58</accession>
<evidence type="ECO:0000256" key="5">
    <source>
        <dbReference type="RuleBase" id="RU003693"/>
    </source>
</evidence>
<keyword evidence="8" id="KW-1185">Reference proteome</keyword>
<dbReference type="InterPro" id="IPR015421">
    <property type="entry name" value="PyrdxlP-dep_Trfase_major"/>
</dbReference>
<evidence type="ECO:0000256" key="3">
    <source>
        <dbReference type="ARBA" id="ARBA00022679"/>
    </source>
</evidence>
<reference evidence="7 8" key="1">
    <citation type="submission" date="2021-02" db="EMBL/GenBank/DDBJ databases">
        <title>De Novo genome assembly of isolated myxobacteria.</title>
        <authorList>
            <person name="Stevens D.C."/>
        </authorList>
    </citation>
    <scope>NUCLEOTIDE SEQUENCE [LARGE SCALE GENOMIC DNA]</scope>
    <source>
        <strain evidence="7 8">SCHIC003</strain>
    </source>
</reference>
<dbReference type="EMBL" id="CP071091">
    <property type="protein sequence ID" value="QSQ15983.1"/>
    <property type="molecule type" value="Genomic_DNA"/>
</dbReference>
<keyword evidence="4 5" id="KW-0663">Pyridoxal phosphate</keyword>
<dbReference type="Proteomes" id="UP000663090">
    <property type="component" value="Chromosome"/>
</dbReference>
<dbReference type="PANTHER" id="PTHR42885">
    <property type="entry name" value="HISTIDINOL-PHOSPHATE AMINOTRANSFERASE-RELATED"/>
    <property type="match status" value="1"/>
</dbReference>
<evidence type="ECO:0000256" key="2">
    <source>
        <dbReference type="ARBA" id="ARBA00022576"/>
    </source>
</evidence>
<dbReference type="PANTHER" id="PTHR42885:SF2">
    <property type="entry name" value="HISTIDINOL-PHOSPHATE AMINOTRANSFERASE"/>
    <property type="match status" value="1"/>
</dbReference>
<keyword evidence="2 7" id="KW-0032">Aminotransferase</keyword>
<organism evidence="7 8">
    <name type="scientific">Myxococcus landrumensis</name>
    <dbReference type="NCBI Taxonomy" id="2813577"/>
    <lineage>
        <taxon>Bacteria</taxon>
        <taxon>Pseudomonadati</taxon>
        <taxon>Myxococcota</taxon>
        <taxon>Myxococcia</taxon>
        <taxon>Myxococcales</taxon>
        <taxon>Cystobacterineae</taxon>
        <taxon>Myxococcaceae</taxon>
        <taxon>Myxococcus</taxon>
    </lineage>
</organism>
<evidence type="ECO:0000313" key="8">
    <source>
        <dbReference type="Proteomes" id="UP000663090"/>
    </source>
</evidence>
<dbReference type="GO" id="GO:0008483">
    <property type="term" value="F:transaminase activity"/>
    <property type="evidence" value="ECO:0007669"/>
    <property type="project" value="UniProtKB-KW"/>
</dbReference>
<name>A0ABX7NI58_9BACT</name>
<dbReference type="CDD" id="cd00609">
    <property type="entry name" value="AAT_like"/>
    <property type="match status" value="1"/>
</dbReference>
<dbReference type="Gene3D" id="3.40.640.10">
    <property type="entry name" value="Type I PLP-dependent aspartate aminotransferase-like (Major domain)"/>
    <property type="match status" value="1"/>
</dbReference>
<dbReference type="Pfam" id="PF00155">
    <property type="entry name" value="Aminotran_1_2"/>
    <property type="match status" value="1"/>
</dbReference>
<evidence type="ECO:0000256" key="4">
    <source>
        <dbReference type="ARBA" id="ARBA00022898"/>
    </source>
</evidence>
<keyword evidence="3" id="KW-0808">Transferase</keyword>
<dbReference type="Gene3D" id="3.90.1150.10">
    <property type="entry name" value="Aspartate Aminotransferase, domain 1"/>
    <property type="match status" value="1"/>
</dbReference>
<evidence type="ECO:0000256" key="1">
    <source>
        <dbReference type="ARBA" id="ARBA00001933"/>
    </source>
</evidence>
<dbReference type="InterPro" id="IPR015422">
    <property type="entry name" value="PyrdxlP-dep_Trfase_small"/>
</dbReference>